<evidence type="ECO:0000313" key="2">
    <source>
        <dbReference type="Proteomes" id="UP000594261"/>
    </source>
</evidence>
<dbReference type="InParanoid" id="A0A7N2LEB8"/>
<dbReference type="EnsemblPlants" id="QL04p022147:mrna">
    <property type="protein sequence ID" value="QL04p022147:mrna:CDS:1"/>
    <property type="gene ID" value="QL04p022147"/>
</dbReference>
<evidence type="ECO:0000313" key="1">
    <source>
        <dbReference type="EnsemblPlants" id="QL04p022147:mrna:CDS:1"/>
    </source>
</evidence>
<organism evidence="1 2">
    <name type="scientific">Quercus lobata</name>
    <name type="common">Valley oak</name>
    <dbReference type="NCBI Taxonomy" id="97700"/>
    <lineage>
        <taxon>Eukaryota</taxon>
        <taxon>Viridiplantae</taxon>
        <taxon>Streptophyta</taxon>
        <taxon>Embryophyta</taxon>
        <taxon>Tracheophyta</taxon>
        <taxon>Spermatophyta</taxon>
        <taxon>Magnoliopsida</taxon>
        <taxon>eudicotyledons</taxon>
        <taxon>Gunneridae</taxon>
        <taxon>Pentapetalae</taxon>
        <taxon>rosids</taxon>
        <taxon>fabids</taxon>
        <taxon>Fagales</taxon>
        <taxon>Fagaceae</taxon>
        <taxon>Quercus</taxon>
    </lineage>
</organism>
<reference evidence="1" key="2">
    <citation type="submission" date="2021-01" db="UniProtKB">
        <authorList>
            <consortium name="EnsemblPlants"/>
        </authorList>
    </citation>
    <scope>IDENTIFICATION</scope>
</reference>
<accession>A0A7N2LEB8</accession>
<sequence>MGEVSRIEAAAKVITGAWSLWNNRNEVRVGGTRKAGANLMKRAVQYYMEEFNAATELPVSTPVPEAQVLASMGPSNNILFQGQCGRCNFCEAEGCRGRGNYSG</sequence>
<reference evidence="1 2" key="1">
    <citation type="journal article" date="2016" name="G3 (Bethesda)">
        <title>First Draft Assembly and Annotation of the Genome of a California Endemic Oak Quercus lobata Nee (Fagaceae).</title>
        <authorList>
            <person name="Sork V.L."/>
            <person name="Fitz-Gibbon S.T."/>
            <person name="Puiu D."/>
            <person name="Crepeau M."/>
            <person name="Gugger P.F."/>
            <person name="Sherman R."/>
            <person name="Stevens K."/>
            <person name="Langley C.H."/>
            <person name="Pellegrini M."/>
            <person name="Salzberg S.L."/>
        </authorList>
    </citation>
    <scope>NUCLEOTIDE SEQUENCE [LARGE SCALE GENOMIC DNA]</scope>
    <source>
        <strain evidence="1 2">cv. SW786</strain>
    </source>
</reference>
<protein>
    <submittedName>
        <fullName evidence="1">Uncharacterized protein</fullName>
    </submittedName>
</protein>
<keyword evidence="2" id="KW-1185">Reference proteome</keyword>
<dbReference type="Proteomes" id="UP000594261">
    <property type="component" value="Chromosome 4"/>
</dbReference>
<dbReference type="Gramene" id="QL04p022147:mrna">
    <property type="protein sequence ID" value="QL04p022147:mrna:CDS:1"/>
    <property type="gene ID" value="QL04p022147"/>
</dbReference>
<dbReference type="AlphaFoldDB" id="A0A7N2LEB8"/>
<name>A0A7N2LEB8_QUELO</name>
<proteinExistence type="predicted"/>
<dbReference type="EMBL" id="LRBV02000004">
    <property type="status" value="NOT_ANNOTATED_CDS"/>
    <property type="molecule type" value="Genomic_DNA"/>
</dbReference>